<dbReference type="Pfam" id="PF00534">
    <property type="entry name" value="Glycos_transf_1"/>
    <property type="match status" value="1"/>
</dbReference>
<dbReference type="PANTHER" id="PTHR12526:SF510">
    <property type="entry name" value="D-INOSITOL 3-PHOSPHATE GLYCOSYLTRANSFERASE"/>
    <property type="match status" value="1"/>
</dbReference>
<feature type="domain" description="Glycosyl transferase family 1" evidence="3">
    <location>
        <begin position="203"/>
        <end position="334"/>
    </location>
</feature>
<dbReference type="Pfam" id="PF13439">
    <property type="entry name" value="Glyco_transf_4"/>
    <property type="match status" value="1"/>
</dbReference>
<dbReference type="InterPro" id="IPR001296">
    <property type="entry name" value="Glyco_trans_1"/>
</dbReference>
<dbReference type="AlphaFoldDB" id="A0A4V2F4E9"/>
<keyword evidence="2 5" id="KW-0808">Transferase</keyword>
<evidence type="ECO:0000259" key="4">
    <source>
        <dbReference type="Pfam" id="PF13439"/>
    </source>
</evidence>
<dbReference type="EMBL" id="SGXD01000003">
    <property type="protein sequence ID" value="RZS87367.1"/>
    <property type="molecule type" value="Genomic_DNA"/>
</dbReference>
<sequence length="377" mass="40924">MRIAVVHNLPPGGARRRVEGHLRGLEGEVKEFVLESATPVTDDAVIVPLTQRADSVPRALKPLVRYPDHLALLLAWRTLSRAVAAWSPDVVYLNPCRYLQTPPLADVGGAPIVYYCDEPRRADYEQQARSSKNTVTRLPYWLLHESERRADRRGVARASRVLTNSRYTSGTIRRAYGVDSHVVYCGVPELFTPAADALVPTHVLSVGTLIPTKGHDLVLEAVAGAGLDLPVVVVSPRSRPEEEQRLRALAERLGVQLSVRVGVSDDELLELFRRAFATMYLAVAEPYGLVSIEAQSSGCPVVVADEGGLPETVVDEAGVVVPRTAAAAARALVDLQDPRARDKAVVAARGSTARNTWAASSAQVLEHLRDVTGRARP</sequence>
<dbReference type="GO" id="GO:0016757">
    <property type="term" value="F:glycosyltransferase activity"/>
    <property type="evidence" value="ECO:0007669"/>
    <property type="project" value="UniProtKB-KW"/>
</dbReference>
<evidence type="ECO:0000256" key="2">
    <source>
        <dbReference type="ARBA" id="ARBA00022679"/>
    </source>
</evidence>
<evidence type="ECO:0000259" key="3">
    <source>
        <dbReference type="Pfam" id="PF00534"/>
    </source>
</evidence>
<evidence type="ECO:0000313" key="5">
    <source>
        <dbReference type="EMBL" id="RZS87367.1"/>
    </source>
</evidence>
<accession>A0A4V2F4E9</accession>
<dbReference type="Proteomes" id="UP000293638">
    <property type="component" value="Unassembled WGS sequence"/>
</dbReference>
<dbReference type="OrthoDB" id="9801573at2"/>
<dbReference type="CDD" id="cd03801">
    <property type="entry name" value="GT4_PimA-like"/>
    <property type="match status" value="1"/>
</dbReference>
<evidence type="ECO:0000313" key="6">
    <source>
        <dbReference type="Proteomes" id="UP000293638"/>
    </source>
</evidence>
<dbReference type="PANTHER" id="PTHR12526">
    <property type="entry name" value="GLYCOSYLTRANSFERASE"/>
    <property type="match status" value="1"/>
</dbReference>
<name>A0A4V2F4E9_9ACTN</name>
<keyword evidence="6" id="KW-1185">Reference proteome</keyword>
<feature type="domain" description="Glycosyltransferase subfamily 4-like N-terminal" evidence="4">
    <location>
        <begin position="46"/>
        <end position="187"/>
    </location>
</feature>
<proteinExistence type="predicted"/>
<dbReference type="SUPFAM" id="SSF53756">
    <property type="entry name" value="UDP-Glycosyltransferase/glycogen phosphorylase"/>
    <property type="match status" value="1"/>
</dbReference>
<gene>
    <name evidence="5" type="ORF">EV189_2795</name>
</gene>
<keyword evidence="1" id="KW-0328">Glycosyltransferase</keyword>
<evidence type="ECO:0000256" key="1">
    <source>
        <dbReference type="ARBA" id="ARBA00022676"/>
    </source>
</evidence>
<reference evidence="5 6" key="1">
    <citation type="submission" date="2019-02" db="EMBL/GenBank/DDBJ databases">
        <title>Genomic Encyclopedia of Type Strains, Phase IV (KMG-IV): sequencing the most valuable type-strain genomes for metagenomic binning, comparative biology and taxonomic classification.</title>
        <authorList>
            <person name="Goeker M."/>
        </authorList>
    </citation>
    <scope>NUCLEOTIDE SEQUENCE [LARGE SCALE GENOMIC DNA]</scope>
    <source>
        <strain evidence="5 6">DSM 45622</strain>
    </source>
</reference>
<dbReference type="InterPro" id="IPR028098">
    <property type="entry name" value="Glyco_trans_4-like_N"/>
</dbReference>
<comment type="caution">
    <text evidence="5">The sequence shown here is derived from an EMBL/GenBank/DDBJ whole genome shotgun (WGS) entry which is preliminary data.</text>
</comment>
<dbReference type="Gene3D" id="3.40.50.2000">
    <property type="entry name" value="Glycogen Phosphorylase B"/>
    <property type="match status" value="2"/>
</dbReference>
<protein>
    <submittedName>
        <fullName evidence="5">Glycosyltransferase involved in cell wall biosynthesis</fullName>
    </submittedName>
</protein>
<organism evidence="5 6">
    <name type="scientific">Motilibacter rhizosphaerae</name>
    <dbReference type="NCBI Taxonomy" id="598652"/>
    <lineage>
        <taxon>Bacteria</taxon>
        <taxon>Bacillati</taxon>
        <taxon>Actinomycetota</taxon>
        <taxon>Actinomycetes</taxon>
        <taxon>Motilibacterales</taxon>
        <taxon>Motilibacteraceae</taxon>
        <taxon>Motilibacter</taxon>
    </lineage>
</organism>
<dbReference type="RefSeq" id="WP_130493498.1">
    <property type="nucleotide sequence ID" value="NZ_SGXD01000003.1"/>
</dbReference>